<proteinExistence type="predicted"/>
<organism evidence="1 2">
    <name type="scientific">Spirilliplanes yamanashiensis</name>
    <dbReference type="NCBI Taxonomy" id="42233"/>
    <lineage>
        <taxon>Bacteria</taxon>
        <taxon>Bacillati</taxon>
        <taxon>Actinomycetota</taxon>
        <taxon>Actinomycetes</taxon>
        <taxon>Micromonosporales</taxon>
        <taxon>Micromonosporaceae</taxon>
        <taxon>Spirilliplanes</taxon>
    </lineage>
</organism>
<dbReference type="EMBL" id="BOOY01000025">
    <property type="protein sequence ID" value="GIJ03836.1"/>
    <property type="molecule type" value="Genomic_DNA"/>
</dbReference>
<evidence type="ECO:0000313" key="2">
    <source>
        <dbReference type="Proteomes" id="UP000652013"/>
    </source>
</evidence>
<name>A0A8J4DJH5_9ACTN</name>
<dbReference type="AlphaFoldDB" id="A0A8J4DJH5"/>
<keyword evidence="2" id="KW-1185">Reference proteome</keyword>
<comment type="caution">
    <text evidence="1">The sequence shown here is derived from an EMBL/GenBank/DDBJ whole genome shotgun (WGS) entry which is preliminary data.</text>
</comment>
<evidence type="ECO:0000313" key="1">
    <source>
        <dbReference type="EMBL" id="GIJ03836.1"/>
    </source>
</evidence>
<gene>
    <name evidence="1" type="ORF">Sya03_31880</name>
</gene>
<accession>A0A8J4DJH5</accession>
<dbReference type="RefSeq" id="WP_203939096.1">
    <property type="nucleotide sequence ID" value="NZ_BAAAGJ010000002.1"/>
</dbReference>
<dbReference type="Proteomes" id="UP000652013">
    <property type="component" value="Unassembled WGS sequence"/>
</dbReference>
<sequence>MSYDLAFVPKAPGQDWEDALAAGRAAAAAAPDPAVFDRLVTAAREILGAVQVSPPELGDEESGVRLGLAAGRAVITVPFGHTGAAAREALAKAYRLGAVVERETGLAGYDPQLDRGLDDPTTAVAVYERVSAGL</sequence>
<protein>
    <submittedName>
        <fullName evidence="1">Uncharacterized protein</fullName>
    </submittedName>
</protein>
<reference evidence="1" key="1">
    <citation type="submission" date="2021-01" db="EMBL/GenBank/DDBJ databases">
        <title>Whole genome shotgun sequence of Spirilliplanes yamanashiensis NBRC 15828.</title>
        <authorList>
            <person name="Komaki H."/>
            <person name="Tamura T."/>
        </authorList>
    </citation>
    <scope>NUCLEOTIDE SEQUENCE</scope>
    <source>
        <strain evidence="1">NBRC 15828</strain>
    </source>
</reference>